<dbReference type="RefSeq" id="WP_379031874.1">
    <property type="nucleotide sequence ID" value="NZ_JBHRXE010000041.1"/>
</dbReference>
<gene>
    <name evidence="2" type="ORF">ACFOMP_14770</name>
</gene>
<evidence type="ECO:0000313" key="2">
    <source>
        <dbReference type="EMBL" id="MFC3570717.1"/>
    </source>
</evidence>
<name>A0ABV7S4M7_9RHOB</name>
<organism evidence="2 3">
    <name type="scientific">Paracoccus simplex</name>
    <dbReference type="NCBI Taxonomy" id="2086346"/>
    <lineage>
        <taxon>Bacteria</taxon>
        <taxon>Pseudomonadati</taxon>
        <taxon>Pseudomonadota</taxon>
        <taxon>Alphaproteobacteria</taxon>
        <taxon>Rhodobacterales</taxon>
        <taxon>Paracoccaceae</taxon>
        <taxon>Paracoccus</taxon>
    </lineage>
</organism>
<sequence>MRQNLAAGRENRPAGAGKPAFRPLMGSGLPAMPESPIPDLARRNRMPDPLQPRPAKDGQGASPRRPAADEMAMTLNCHENRRKSARMP</sequence>
<evidence type="ECO:0000313" key="3">
    <source>
        <dbReference type="Proteomes" id="UP001595596"/>
    </source>
</evidence>
<dbReference type="EMBL" id="JBHRXE010000041">
    <property type="protein sequence ID" value="MFC3570717.1"/>
    <property type="molecule type" value="Genomic_DNA"/>
</dbReference>
<evidence type="ECO:0000256" key="1">
    <source>
        <dbReference type="SAM" id="MobiDB-lite"/>
    </source>
</evidence>
<proteinExistence type="predicted"/>
<reference evidence="3" key="1">
    <citation type="journal article" date="2019" name="Int. J. Syst. Evol. Microbiol.">
        <title>The Global Catalogue of Microorganisms (GCM) 10K type strain sequencing project: providing services to taxonomists for standard genome sequencing and annotation.</title>
        <authorList>
            <consortium name="The Broad Institute Genomics Platform"/>
            <consortium name="The Broad Institute Genome Sequencing Center for Infectious Disease"/>
            <person name="Wu L."/>
            <person name="Ma J."/>
        </authorList>
    </citation>
    <scope>NUCLEOTIDE SEQUENCE [LARGE SCALE GENOMIC DNA]</scope>
    <source>
        <strain evidence="3">VKM B-3226</strain>
    </source>
</reference>
<accession>A0ABV7S4M7</accession>
<feature type="region of interest" description="Disordered" evidence="1">
    <location>
        <begin position="1"/>
        <end position="88"/>
    </location>
</feature>
<dbReference type="Proteomes" id="UP001595596">
    <property type="component" value="Unassembled WGS sequence"/>
</dbReference>
<protein>
    <submittedName>
        <fullName evidence="2">Uncharacterized protein</fullName>
    </submittedName>
</protein>
<keyword evidence="3" id="KW-1185">Reference proteome</keyword>
<comment type="caution">
    <text evidence="2">The sequence shown here is derived from an EMBL/GenBank/DDBJ whole genome shotgun (WGS) entry which is preliminary data.</text>
</comment>